<dbReference type="PANTHER" id="PTHR10491">
    <property type="entry name" value="DTDP-4-DEHYDRORHAMNOSE REDUCTASE"/>
    <property type="match status" value="1"/>
</dbReference>
<keyword evidence="6" id="KW-0521">NADP</keyword>
<comment type="catalytic activity">
    <reaction evidence="5 6">
        <text>dTDP-beta-L-rhamnose + NADP(+) = dTDP-4-dehydro-beta-L-rhamnose + NADPH + H(+)</text>
        <dbReference type="Rhea" id="RHEA:21796"/>
        <dbReference type="ChEBI" id="CHEBI:15378"/>
        <dbReference type="ChEBI" id="CHEBI:57510"/>
        <dbReference type="ChEBI" id="CHEBI:57783"/>
        <dbReference type="ChEBI" id="CHEBI:58349"/>
        <dbReference type="ChEBI" id="CHEBI:62830"/>
        <dbReference type="EC" id="1.1.1.133"/>
    </reaction>
</comment>
<keyword evidence="6 8" id="KW-0560">Oxidoreductase</keyword>
<dbReference type="AlphaFoldDB" id="A0A485JGC8"/>
<dbReference type="Gene3D" id="3.40.50.720">
    <property type="entry name" value="NAD(P)-binding Rossmann-like Domain"/>
    <property type="match status" value="1"/>
</dbReference>
<organism evidence="8 9">
    <name type="scientific">Escherichia coli</name>
    <dbReference type="NCBI Taxonomy" id="562"/>
    <lineage>
        <taxon>Bacteria</taxon>
        <taxon>Pseudomonadati</taxon>
        <taxon>Pseudomonadota</taxon>
        <taxon>Gammaproteobacteria</taxon>
        <taxon>Enterobacterales</taxon>
        <taxon>Enterobacteriaceae</taxon>
        <taxon>Escherichia</taxon>
    </lineage>
</organism>
<comment type="function">
    <text evidence="6">Catalyzes the reduction of dTDP-6-deoxy-L-lyxo-4-hexulose to yield dTDP-L-rhamnose.</text>
</comment>
<dbReference type="GO" id="GO:0019305">
    <property type="term" value="P:dTDP-rhamnose biosynthetic process"/>
    <property type="evidence" value="ECO:0007669"/>
    <property type="project" value="UniProtKB-UniPathway"/>
</dbReference>
<feature type="domain" description="RmlD-like substrate binding" evidence="7">
    <location>
        <begin position="1"/>
        <end position="185"/>
    </location>
</feature>
<dbReference type="PANTHER" id="PTHR10491:SF4">
    <property type="entry name" value="METHIONINE ADENOSYLTRANSFERASE 2 SUBUNIT BETA"/>
    <property type="match status" value="1"/>
</dbReference>
<comment type="cofactor">
    <cofactor evidence="6">
        <name>Mg(2+)</name>
        <dbReference type="ChEBI" id="CHEBI:18420"/>
    </cofactor>
    <text evidence="6">Binds 1 Mg(2+) ion per monomer.</text>
</comment>
<evidence type="ECO:0000256" key="2">
    <source>
        <dbReference type="ARBA" id="ARBA00010944"/>
    </source>
</evidence>
<dbReference type="NCBIfam" id="NF007440">
    <property type="entry name" value="PRK09987.1"/>
    <property type="match status" value="1"/>
</dbReference>
<evidence type="ECO:0000256" key="5">
    <source>
        <dbReference type="ARBA" id="ARBA00048200"/>
    </source>
</evidence>
<dbReference type="GO" id="GO:0009243">
    <property type="term" value="P:O antigen biosynthetic process"/>
    <property type="evidence" value="ECO:0007669"/>
    <property type="project" value="UniProtKB-UniPathway"/>
</dbReference>
<sequence>MNILLFGKTGQVGWELQRALAPLGNLIALDIHSTDYCGDFSNPEGVAETVKRIRPDVIVNAAAHTAVDKAESEPEFAQLLNATSVESIAKAANEVGAWVIHYSTDYVFPGNGDTPWLETDATAPLNVYGETKLAGEKALQEHCAKHLIFRTSWVYAGKGNNFAKTMLRLAKEREELEVINDQFGCANRC</sequence>
<accession>A0A485JGC8</accession>
<dbReference type="Pfam" id="PF04321">
    <property type="entry name" value="RmlD_sub_bind"/>
    <property type="match status" value="1"/>
</dbReference>
<evidence type="ECO:0000256" key="1">
    <source>
        <dbReference type="ARBA" id="ARBA00004781"/>
    </source>
</evidence>
<dbReference type="GO" id="GO:0005829">
    <property type="term" value="C:cytosol"/>
    <property type="evidence" value="ECO:0007669"/>
    <property type="project" value="TreeGrafter"/>
</dbReference>
<dbReference type="InterPro" id="IPR005913">
    <property type="entry name" value="dTDP_dehydrorham_reduct"/>
</dbReference>
<comment type="similarity">
    <text evidence="2 6">Belongs to the dTDP-4-dehydrorhamnose reductase family.</text>
</comment>
<proteinExistence type="inferred from homology"/>
<evidence type="ECO:0000313" key="9">
    <source>
        <dbReference type="Proteomes" id="UP000358010"/>
    </source>
</evidence>
<protein>
    <recommendedName>
        <fullName evidence="4 6">dTDP-4-dehydrorhamnose reductase</fullName>
        <ecNumber evidence="3 6">1.1.1.133</ecNumber>
    </recommendedName>
</protein>
<evidence type="ECO:0000256" key="4">
    <source>
        <dbReference type="ARBA" id="ARBA00017099"/>
    </source>
</evidence>
<dbReference type="EMBL" id="CAADJZ010000001">
    <property type="protein sequence ID" value="VFT68718.1"/>
    <property type="molecule type" value="Genomic_DNA"/>
</dbReference>
<dbReference type="InterPro" id="IPR036291">
    <property type="entry name" value="NAD(P)-bd_dom_sf"/>
</dbReference>
<evidence type="ECO:0000256" key="3">
    <source>
        <dbReference type="ARBA" id="ARBA00012929"/>
    </source>
</evidence>
<dbReference type="UniPathway" id="UPA00281"/>
<evidence type="ECO:0000259" key="7">
    <source>
        <dbReference type="Pfam" id="PF04321"/>
    </source>
</evidence>
<evidence type="ECO:0000313" key="8">
    <source>
        <dbReference type="EMBL" id="VFT68718.1"/>
    </source>
</evidence>
<dbReference type="InterPro" id="IPR029903">
    <property type="entry name" value="RmlD-like-bd"/>
</dbReference>
<name>A0A485JGC8_ECOLX</name>
<dbReference type="EC" id="1.1.1.133" evidence="3 6"/>
<dbReference type="SUPFAM" id="SSF51735">
    <property type="entry name" value="NAD(P)-binding Rossmann-fold domains"/>
    <property type="match status" value="1"/>
</dbReference>
<dbReference type="Proteomes" id="UP000358010">
    <property type="component" value="Unassembled WGS sequence"/>
</dbReference>
<evidence type="ECO:0000256" key="6">
    <source>
        <dbReference type="RuleBase" id="RU364082"/>
    </source>
</evidence>
<dbReference type="FunFam" id="3.40.50.720:FF:000159">
    <property type="entry name" value="dTDP-4-dehydrorhamnose reductase"/>
    <property type="match status" value="1"/>
</dbReference>
<dbReference type="CDD" id="cd05254">
    <property type="entry name" value="dTDP_HR_like_SDR_e"/>
    <property type="match status" value="1"/>
</dbReference>
<comment type="pathway">
    <text evidence="1 6">Carbohydrate biosynthesis; dTDP-L-rhamnose biosynthesis.</text>
</comment>
<gene>
    <name evidence="8" type="primary">rmlD_1</name>
    <name evidence="8" type="ORF">NCTC10974_02216</name>
</gene>
<dbReference type="GO" id="GO:0008831">
    <property type="term" value="F:dTDP-4-dehydrorhamnose reductase activity"/>
    <property type="evidence" value="ECO:0007669"/>
    <property type="project" value="UniProtKB-EC"/>
</dbReference>
<dbReference type="UniPathway" id="UPA00124"/>
<reference evidence="8 9" key="1">
    <citation type="submission" date="2019-03" db="EMBL/GenBank/DDBJ databases">
        <authorList>
            <consortium name="Pathogen Informatics"/>
        </authorList>
    </citation>
    <scope>NUCLEOTIDE SEQUENCE [LARGE SCALE GENOMIC DNA]</scope>
    <source>
        <strain evidence="8 9">NCTC10974</strain>
    </source>
</reference>